<comment type="similarity">
    <text evidence="2">Belongs to the NCBP1 family.</text>
</comment>
<comment type="subcellular location">
    <subcellularLocation>
        <location evidence="1">Nucleus</location>
    </subcellularLocation>
</comment>
<evidence type="ECO:0000256" key="6">
    <source>
        <dbReference type="ARBA" id="ARBA00023187"/>
    </source>
</evidence>
<dbReference type="Pfam" id="PF09088">
    <property type="entry name" value="MIF4G_like"/>
    <property type="match status" value="1"/>
</dbReference>
<evidence type="ECO:0000256" key="5">
    <source>
        <dbReference type="ARBA" id="ARBA00023158"/>
    </source>
</evidence>
<organism evidence="10 11">
    <name type="scientific">Stichopus japonicus</name>
    <name type="common">Sea cucumber</name>
    <dbReference type="NCBI Taxonomy" id="307972"/>
    <lineage>
        <taxon>Eukaryota</taxon>
        <taxon>Metazoa</taxon>
        <taxon>Echinodermata</taxon>
        <taxon>Eleutherozoa</taxon>
        <taxon>Echinozoa</taxon>
        <taxon>Holothuroidea</taxon>
        <taxon>Aspidochirotacea</taxon>
        <taxon>Aspidochirotida</taxon>
        <taxon>Stichopodidae</taxon>
        <taxon>Apostichopus</taxon>
    </lineage>
</organism>
<evidence type="ECO:0000313" key="10">
    <source>
        <dbReference type="EMBL" id="PIK48980.1"/>
    </source>
</evidence>
<keyword evidence="7" id="KW-0539">Nucleus</keyword>
<feature type="region of interest" description="Disordered" evidence="8">
    <location>
        <begin position="608"/>
        <end position="632"/>
    </location>
</feature>
<evidence type="ECO:0000256" key="8">
    <source>
        <dbReference type="SAM" id="MobiDB-lite"/>
    </source>
</evidence>
<keyword evidence="6" id="KW-0508">mRNA splicing</keyword>
<keyword evidence="4" id="KW-0506">mRNA capping</keyword>
<dbReference type="PANTHER" id="PTHR12412">
    <property type="entry name" value="CAP BINDING PROTEIN"/>
    <property type="match status" value="1"/>
</dbReference>
<dbReference type="InterPro" id="IPR015172">
    <property type="entry name" value="MIF4G-like_typ-1"/>
</dbReference>
<evidence type="ECO:0000259" key="9">
    <source>
        <dbReference type="SMART" id="SM00543"/>
    </source>
</evidence>
<dbReference type="GO" id="GO:0005846">
    <property type="term" value="C:nuclear cap binding complex"/>
    <property type="evidence" value="ECO:0007669"/>
    <property type="project" value="InterPro"/>
</dbReference>
<evidence type="ECO:0000256" key="7">
    <source>
        <dbReference type="ARBA" id="ARBA00023242"/>
    </source>
</evidence>
<sequence length="735" mass="84896">MSSRKRYAEEEAERSSKRRKATSDQAEIEARLESLITRVGEKSTSSLESNLEGLAGVLEADLSNYKHKILEILCICAIELPEKVTVYTTLVGLLNTKNYSAGEELVDMLIKQMRDYMKHNEWEKSQRIVRFLSDLINCHVVELSSLLVLYQSFLDASNEEGVPQVRADFFVYAVLSSLPWSGEELSESKGPDLDKLLDRIDKYISLLSNALQHALPPFTPPPHTDECVYPIPRVVFRLFDATDIPEGPALPGSNTINRYLVEDCLSRILQVYLDRKDCAAQLVGFHAKNRFPYHYMIIEVVFSSLFNLPDPANLEVFHASLLLELCKLQPGFLPQVLAQATEMLYERVEHMNLTCMERFIRWFSHHLSNFQFRWSWDEWIDCTEKEPEDAKPVFIHEVLQKCLRLSYHQRLVETLPDKFEPLIPKEPTPVFRYIDEETNQIPALPISRKLIEAFKAKATMEQVEEILNQIPGPKKEDNSGEVEEAANPLKIDVFVQSLLFLGQKSFSHTFSALAKFHPLLKKLGNTEESQIFMLRTIRDLWQNHQQMICVIIDKLIRTTIVSCPAVINWIFSEHMRVHFTEGFVWEILHGVLRKMNMEVTQLQKELEDVKHKKSDEEDGETSGEEYAVSNTASESQVEKLQESYEAAQSEQKNLFLIILQRFIILLTEHIVSCESKGTSFQTPWYNLSIQRLEQIFTLHHKQVSKYTGTLENLLFSSDTDQNLLQVYHRFCSLRA</sequence>
<dbReference type="GO" id="GO:0000184">
    <property type="term" value="P:nuclear-transcribed mRNA catabolic process, nonsense-mediated decay"/>
    <property type="evidence" value="ECO:0007669"/>
    <property type="project" value="TreeGrafter"/>
</dbReference>
<dbReference type="AlphaFoldDB" id="A0A2G8KM06"/>
<dbReference type="GO" id="GO:0006406">
    <property type="term" value="P:mRNA export from nucleus"/>
    <property type="evidence" value="ECO:0007669"/>
    <property type="project" value="InterPro"/>
</dbReference>
<dbReference type="PANTHER" id="PTHR12412:SF2">
    <property type="entry name" value="NUCLEAR CAP-BINDING PROTEIN SUBUNIT 1"/>
    <property type="match status" value="1"/>
</dbReference>
<dbReference type="Pfam" id="PF02854">
    <property type="entry name" value="MIF4G"/>
    <property type="match status" value="1"/>
</dbReference>
<dbReference type="InterPro" id="IPR015174">
    <property type="entry name" value="MIF4G-like_typ-2"/>
</dbReference>
<dbReference type="InterPro" id="IPR003890">
    <property type="entry name" value="MIF4G-like_typ-3"/>
</dbReference>
<keyword evidence="3" id="KW-0507">mRNA processing</keyword>
<dbReference type="OrthoDB" id="10252707at2759"/>
<dbReference type="EMBL" id="MRZV01000489">
    <property type="protein sequence ID" value="PIK48980.1"/>
    <property type="molecule type" value="Genomic_DNA"/>
</dbReference>
<evidence type="ECO:0000313" key="11">
    <source>
        <dbReference type="Proteomes" id="UP000230750"/>
    </source>
</evidence>
<accession>A0A2G8KM06</accession>
<dbReference type="FunFam" id="1.25.40.180:FF:000010">
    <property type="entry name" value="Nuclear cap-binding protein subunit 1"/>
    <property type="match status" value="1"/>
</dbReference>
<dbReference type="GO" id="GO:0003729">
    <property type="term" value="F:mRNA binding"/>
    <property type="evidence" value="ECO:0007669"/>
    <property type="project" value="TreeGrafter"/>
</dbReference>
<keyword evidence="5" id="KW-0943">RNA-mediated gene silencing</keyword>
<name>A0A2G8KM06_STIJA</name>
<evidence type="ECO:0000256" key="4">
    <source>
        <dbReference type="ARBA" id="ARBA00023042"/>
    </source>
</evidence>
<dbReference type="GO" id="GO:0031047">
    <property type="term" value="P:regulatory ncRNA-mediated gene silencing"/>
    <property type="evidence" value="ECO:0007669"/>
    <property type="project" value="UniProtKB-KW"/>
</dbReference>
<proteinExistence type="inferred from homology"/>
<dbReference type="Proteomes" id="UP000230750">
    <property type="component" value="Unassembled WGS sequence"/>
</dbReference>
<dbReference type="SUPFAM" id="SSF48371">
    <property type="entry name" value="ARM repeat"/>
    <property type="match status" value="3"/>
</dbReference>
<dbReference type="InterPro" id="IPR016024">
    <property type="entry name" value="ARM-type_fold"/>
</dbReference>
<dbReference type="Gene3D" id="1.25.40.180">
    <property type="match status" value="4"/>
</dbReference>
<keyword evidence="11" id="KW-1185">Reference proteome</keyword>
<evidence type="ECO:0000256" key="1">
    <source>
        <dbReference type="ARBA" id="ARBA00004123"/>
    </source>
</evidence>
<dbReference type="InterPro" id="IPR027159">
    <property type="entry name" value="CBP80"/>
</dbReference>
<dbReference type="GO" id="GO:0008380">
    <property type="term" value="P:RNA splicing"/>
    <property type="evidence" value="ECO:0007669"/>
    <property type="project" value="UniProtKB-KW"/>
</dbReference>
<evidence type="ECO:0000256" key="3">
    <source>
        <dbReference type="ARBA" id="ARBA00022664"/>
    </source>
</evidence>
<comment type="caution">
    <text evidence="10">The sequence shown here is derived from an EMBL/GenBank/DDBJ whole genome shotgun (WGS) entry which is preliminary data.</text>
</comment>
<dbReference type="GO" id="GO:0006370">
    <property type="term" value="P:7-methylguanosine mRNA capping"/>
    <property type="evidence" value="ECO:0007669"/>
    <property type="project" value="UniProtKB-KW"/>
</dbReference>
<dbReference type="GO" id="GO:0005634">
    <property type="term" value="C:nucleus"/>
    <property type="evidence" value="ECO:0007669"/>
    <property type="project" value="UniProtKB-SubCell"/>
</dbReference>
<dbReference type="GO" id="GO:0050684">
    <property type="term" value="P:regulation of mRNA processing"/>
    <property type="evidence" value="ECO:0007669"/>
    <property type="project" value="TreeGrafter"/>
</dbReference>
<reference evidence="10 11" key="1">
    <citation type="journal article" date="2017" name="PLoS Biol.">
        <title>The sea cucumber genome provides insights into morphological evolution and visceral regeneration.</title>
        <authorList>
            <person name="Zhang X."/>
            <person name="Sun L."/>
            <person name="Yuan J."/>
            <person name="Sun Y."/>
            <person name="Gao Y."/>
            <person name="Zhang L."/>
            <person name="Li S."/>
            <person name="Dai H."/>
            <person name="Hamel J.F."/>
            <person name="Liu C."/>
            <person name="Yu Y."/>
            <person name="Liu S."/>
            <person name="Lin W."/>
            <person name="Guo K."/>
            <person name="Jin S."/>
            <person name="Xu P."/>
            <person name="Storey K.B."/>
            <person name="Huan P."/>
            <person name="Zhang T."/>
            <person name="Zhou Y."/>
            <person name="Zhang J."/>
            <person name="Lin C."/>
            <person name="Li X."/>
            <person name="Xing L."/>
            <person name="Huo D."/>
            <person name="Sun M."/>
            <person name="Wang L."/>
            <person name="Mercier A."/>
            <person name="Li F."/>
            <person name="Yang H."/>
            <person name="Xiang J."/>
        </authorList>
    </citation>
    <scope>NUCLEOTIDE SEQUENCE [LARGE SCALE GENOMIC DNA]</scope>
    <source>
        <strain evidence="10">Shaxun</strain>
        <tissue evidence="10">Muscle</tissue>
    </source>
</reference>
<feature type="region of interest" description="Disordered" evidence="8">
    <location>
        <begin position="1"/>
        <end position="26"/>
    </location>
</feature>
<evidence type="ECO:0000256" key="2">
    <source>
        <dbReference type="ARBA" id="ARBA00007413"/>
    </source>
</evidence>
<feature type="compositionally biased region" description="Basic and acidic residues" evidence="8">
    <location>
        <begin position="1"/>
        <end position="15"/>
    </location>
</feature>
<dbReference type="STRING" id="307972.A0A2G8KM06"/>
<dbReference type="Pfam" id="PF09090">
    <property type="entry name" value="MIF4G_like_2"/>
    <property type="match status" value="1"/>
</dbReference>
<feature type="domain" description="MIF4G" evidence="9">
    <location>
        <begin position="29"/>
        <end position="248"/>
    </location>
</feature>
<gene>
    <name evidence="10" type="ORF">BSL78_14158</name>
</gene>
<protein>
    <submittedName>
        <fullName evidence="10">Putative nuclear cap-binding protein subunit 1-like</fullName>
    </submittedName>
</protein>
<dbReference type="GO" id="GO:0000339">
    <property type="term" value="F:RNA cap binding"/>
    <property type="evidence" value="ECO:0007669"/>
    <property type="project" value="InterPro"/>
</dbReference>
<dbReference type="SMART" id="SM00543">
    <property type="entry name" value="MIF4G"/>
    <property type="match status" value="1"/>
</dbReference>